<dbReference type="EMBL" id="CP051139">
    <property type="protein sequence ID" value="QIW95571.1"/>
    <property type="molecule type" value="Genomic_DNA"/>
</dbReference>
<organism evidence="1 2">
    <name type="scientific">Peltaster fructicola</name>
    <dbReference type="NCBI Taxonomy" id="286661"/>
    <lineage>
        <taxon>Eukaryota</taxon>
        <taxon>Fungi</taxon>
        <taxon>Dikarya</taxon>
        <taxon>Ascomycota</taxon>
        <taxon>Pezizomycotina</taxon>
        <taxon>Dothideomycetes</taxon>
        <taxon>Dothideomycetes incertae sedis</taxon>
        <taxon>Peltaster</taxon>
    </lineage>
</organism>
<protein>
    <submittedName>
        <fullName evidence="1">Uncharacterized protein</fullName>
    </submittedName>
</protein>
<name>A0A6H0XLE7_9PEZI</name>
<evidence type="ECO:0000313" key="2">
    <source>
        <dbReference type="Proteomes" id="UP000503462"/>
    </source>
</evidence>
<accession>A0A6H0XLE7</accession>
<sequence length="283" mass="33322">MARKKAYYKKRIVRQYDQETLDEPYRRPSTWPGFHFFRELPCEIFNQICADILLSDTRIDPARTKPPGFLYSCRYVWLQAFRFYYGSNHFVIMVHHDSIDATTLYLNTILSKLNDPERRAVVPVRDFTGKAANTFGSLHLIMQYDDPVYNSLSLASLERVWRHSRFFKHNSMTVFGEMLQRMLEGSQTPCNSRVKDDFVVEWRGQQEQIRLREVGAKQSEEEQLRLRELGKEQEREDQRQKCIATGCPCVLEENRRCKNRGRHVKGLHDKIFTSPGPSESDSD</sequence>
<gene>
    <name evidence="1" type="ORF">AMS68_001089</name>
</gene>
<reference evidence="1 2" key="1">
    <citation type="journal article" date="2016" name="Sci. Rep.">
        <title>Peltaster fructicola genome reveals evolution from an invasive phytopathogen to an ectophytic parasite.</title>
        <authorList>
            <person name="Xu C."/>
            <person name="Chen H."/>
            <person name="Gleason M.L."/>
            <person name="Xu J.R."/>
            <person name="Liu H."/>
            <person name="Zhang R."/>
            <person name="Sun G."/>
        </authorList>
    </citation>
    <scope>NUCLEOTIDE SEQUENCE [LARGE SCALE GENOMIC DNA]</scope>
    <source>
        <strain evidence="1 2">LNHT1506</strain>
    </source>
</reference>
<proteinExistence type="predicted"/>
<dbReference type="AlphaFoldDB" id="A0A6H0XLE7"/>
<dbReference type="Proteomes" id="UP000503462">
    <property type="component" value="Chromosome 1"/>
</dbReference>
<evidence type="ECO:0000313" key="1">
    <source>
        <dbReference type="EMBL" id="QIW95571.1"/>
    </source>
</evidence>
<keyword evidence="2" id="KW-1185">Reference proteome</keyword>